<evidence type="ECO:0000256" key="3">
    <source>
        <dbReference type="ARBA" id="ARBA00022989"/>
    </source>
</evidence>
<dbReference type="AlphaFoldDB" id="A0A5P3VVD4"/>
<feature type="transmembrane region" description="Helical" evidence="5">
    <location>
        <begin position="99"/>
        <end position="132"/>
    </location>
</feature>
<evidence type="ECO:0000256" key="4">
    <source>
        <dbReference type="ARBA" id="ARBA00023136"/>
    </source>
</evidence>
<geneLocation type="plasmid" evidence="6">
    <name>unnamed1</name>
</geneLocation>
<keyword evidence="2 5" id="KW-0812">Transmembrane</keyword>
<protein>
    <submittedName>
        <fullName evidence="6">Isoprenylcysteine carboxylmethyltransferase family protein</fullName>
    </submittedName>
</protein>
<keyword evidence="6" id="KW-0808">Transferase</keyword>
<accession>A0A5P3VVD4</accession>
<dbReference type="Gene3D" id="1.20.120.1630">
    <property type="match status" value="1"/>
</dbReference>
<dbReference type="Proteomes" id="UP000325743">
    <property type="component" value="Plasmid unnamed1"/>
</dbReference>
<keyword evidence="6" id="KW-0489">Methyltransferase</keyword>
<comment type="subcellular location">
    <subcellularLocation>
        <location evidence="1">Endomembrane system</location>
        <topology evidence="1">Multi-pass membrane protein</topology>
    </subcellularLocation>
</comment>
<feature type="transmembrane region" description="Helical" evidence="5">
    <location>
        <begin position="56"/>
        <end position="79"/>
    </location>
</feature>
<sequence>MAATARSSTSRAVFSQTIDAYLTRHRIGLWRAVVLLVFASLVFGHSRWDGTWVSPLLLTVGMLGVTLATVGRLWCALYISGRKNNELVTSGPYSICRHPLYVCNFLGILGLGAMSESIAVMAVLAVAFSVMYPAVIRREDSFLASSFPEYAQYARRTPAFFPRPALYRAERTWTVHVASFQRNIADSVWFLGLSIVVESFDLLHDVGILRAVVSLV</sequence>
<keyword evidence="3 5" id="KW-1133">Transmembrane helix</keyword>
<proteinExistence type="predicted"/>
<dbReference type="GO" id="GO:0012505">
    <property type="term" value="C:endomembrane system"/>
    <property type="evidence" value="ECO:0007669"/>
    <property type="project" value="UniProtKB-SubCell"/>
</dbReference>
<keyword evidence="6" id="KW-0614">Plasmid</keyword>
<evidence type="ECO:0000256" key="5">
    <source>
        <dbReference type="SAM" id="Phobius"/>
    </source>
</evidence>
<dbReference type="Pfam" id="PF04191">
    <property type="entry name" value="PEMT"/>
    <property type="match status" value="1"/>
</dbReference>
<evidence type="ECO:0000256" key="1">
    <source>
        <dbReference type="ARBA" id="ARBA00004127"/>
    </source>
</evidence>
<dbReference type="InterPro" id="IPR007318">
    <property type="entry name" value="Phopholipid_MeTrfase"/>
</dbReference>
<dbReference type="PANTHER" id="PTHR12714">
    <property type="entry name" value="PROTEIN-S ISOPRENYLCYSTEINE O-METHYLTRANSFERASE"/>
    <property type="match status" value="1"/>
</dbReference>
<dbReference type="PANTHER" id="PTHR12714:SF9">
    <property type="entry name" value="PROTEIN-S-ISOPRENYLCYSTEINE O-METHYLTRANSFERASE"/>
    <property type="match status" value="1"/>
</dbReference>
<evidence type="ECO:0000256" key="2">
    <source>
        <dbReference type="ARBA" id="ARBA00022692"/>
    </source>
</evidence>
<organism evidence="6 7">
    <name type="scientific">Cupriavidus oxalaticus</name>
    <dbReference type="NCBI Taxonomy" id="96344"/>
    <lineage>
        <taxon>Bacteria</taxon>
        <taxon>Pseudomonadati</taxon>
        <taxon>Pseudomonadota</taxon>
        <taxon>Betaproteobacteria</taxon>
        <taxon>Burkholderiales</taxon>
        <taxon>Burkholderiaceae</taxon>
        <taxon>Cupriavidus</taxon>
    </lineage>
</organism>
<gene>
    <name evidence="6" type="ORF">D2917_31030</name>
</gene>
<keyword evidence="4 5" id="KW-0472">Membrane</keyword>
<name>A0A5P3VVD4_9BURK</name>
<evidence type="ECO:0000313" key="7">
    <source>
        <dbReference type="Proteomes" id="UP000325743"/>
    </source>
</evidence>
<feature type="transmembrane region" description="Helical" evidence="5">
    <location>
        <begin position="27"/>
        <end position="44"/>
    </location>
</feature>
<dbReference type="EMBL" id="CP032520">
    <property type="protein sequence ID" value="QEZ48719.1"/>
    <property type="molecule type" value="Genomic_DNA"/>
</dbReference>
<dbReference type="GO" id="GO:0032259">
    <property type="term" value="P:methylation"/>
    <property type="evidence" value="ECO:0007669"/>
    <property type="project" value="UniProtKB-KW"/>
</dbReference>
<reference evidence="6 7" key="1">
    <citation type="submission" date="2018-09" db="EMBL/GenBank/DDBJ databases">
        <title>Complete genome sequence of Cupriavidus oxalaticus T2, a bacterium capable of phenol tolerance and degradation.</title>
        <authorList>
            <person name="Yan J."/>
        </authorList>
    </citation>
    <scope>NUCLEOTIDE SEQUENCE [LARGE SCALE GENOMIC DNA]</scope>
    <source>
        <strain evidence="6 7">T2</strain>
        <plasmid evidence="6 7">unnamed1</plasmid>
    </source>
</reference>
<evidence type="ECO:0000313" key="6">
    <source>
        <dbReference type="EMBL" id="QEZ48719.1"/>
    </source>
</evidence>
<dbReference type="GO" id="GO:0008168">
    <property type="term" value="F:methyltransferase activity"/>
    <property type="evidence" value="ECO:0007669"/>
    <property type="project" value="UniProtKB-KW"/>
</dbReference>